<dbReference type="PANTHER" id="PTHR43163:SF6">
    <property type="entry name" value="DIPEPTIDE TRANSPORT SYSTEM PERMEASE PROTEIN DPPB-RELATED"/>
    <property type="match status" value="1"/>
</dbReference>
<dbReference type="CDD" id="cd06261">
    <property type="entry name" value="TM_PBP2"/>
    <property type="match status" value="1"/>
</dbReference>
<dbReference type="GO" id="GO:0055085">
    <property type="term" value="P:transmembrane transport"/>
    <property type="evidence" value="ECO:0007669"/>
    <property type="project" value="InterPro"/>
</dbReference>
<dbReference type="Proteomes" id="UP000501830">
    <property type="component" value="Chromosome"/>
</dbReference>
<feature type="transmembrane region" description="Helical" evidence="7">
    <location>
        <begin position="274"/>
        <end position="300"/>
    </location>
</feature>
<keyword evidence="6 7" id="KW-0472">Membrane</keyword>
<dbReference type="Pfam" id="PF00528">
    <property type="entry name" value="BPD_transp_1"/>
    <property type="match status" value="1"/>
</dbReference>
<dbReference type="KEGG" id="jpo:G7058_08020"/>
<dbReference type="GO" id="GO:0005886">
    <property type="term" value="C:plasma membrane"/>
    <property type="evidence" value="ECO:0007669"/>
    <property type="project" value="UniProtKB-SubCell"/>
</dbReference>
<evidence type="ECO:0000256" key="2">
    <source>
        <dbReference type="ARBA" id="ARBA00022448"/>
    </source>
</evidence>
<evidence type="ECO:0000313" key="10">
    <source>
        <dbReference type="Proteomes" id="UP000501830"/>
    </source>
</evidence>
<feature type="transmembrane region" description="Helical" evidence="7">
    <location>
        <begin position="133"/>
        <end position="154"/>
    </location>
</feature>
<name>A0A6G7WI73_9LACT</name>
<dbReference type="RefSeq" id="WP_166063037.1">
    <property type="nucleotide sequence ID" value="NZ_CP049889.1"/>
</dbReference>
<accession>A0A6G7WI73</accession>
<keyword evidence="10" id="KW-1185">Reference proteome</keyword>
<comment type="subcellular location">
    <subcellularLocation>
        <location evidence="1 7">Cell membrane</location>
        <topology evidence="1 7">Multi-pass membrane protein</topology>
    </subcellularLocation>
</comment>
<feature type="transmembrane region" description="Helical" evidence="7">
    <location>
        <begin position="230"/>
        <end position="254"/>
    </location>
</feature>
<keyword evidence="2 7" id="KW-0813">Transport</keyword>
<keyword evidence="3" id="KW-1003">Cell membrane</keyword>
<feature type="transmembrane region" description="Helical" evidence="7">
    <location>
        <begin position="96"/>
        <end position="121"/>
    </location>
</feature>
<dbReference type="PROSITE" id="PS50928">
    <property type="entry name" value="ABC_TM1"/>
    <property type="match status" value="1"/>
</dbReference>
<sequence>MKKYIGKRIVLSVVTLFVIVLILFVLMQWMPGSPFNDEKLSFEQQIALREKYGLNDSVFVQFFRYVKNMLTGDFGESYTISKNTPVSVLLKNRLPISLLLGGMSIALGTITGLVLGIFAALKHNTIFDTAATFFSVVGVSIPSYVFALGLSYYFGFQLGLFPMLFNQDHGFVAYVLPALALSMTVTATVARFTRTEMIEVLNSDYVQLVESKGVSGIQLIFKHALRNASISIITILGPLVVSLMTGSLVVEKIFSVPGIGQLMIQAIQSNDYNVILTLAFVYSAMYVAIMLVVDILYGVLDPRIRLAKENVNG</sequence>
<protein>
    <submittedName>
        <fullName evidence="9">ABC transporter permease</fullName>
    </submittedName>
</protein>
<feature type="transmembrane region" description="Helical" evidence="7">
    <location>
        <begin position="174"/>
        <end position="193"/>
    </location>
</feature>
<keyword evidence="4 7" id="KW-0812">Transmembrane</keyword>
<comment type="similarity">
    <text evidence="7">Belongs to the binding-protein-dependent transport system permease family.</text>
</comment>
<gene>
    <name evidence="9" type="ORF">G7058_08020</name>
</gene>
<keyword evidence="5 7" id="KW-1133">Transmembrane helix</keyword>
<feature type="transmembrane region" description="Helical" evidence="7">
    <location>
        <begin position="9"/>
        <end position="30"/>
    </location>
</feature>
<reference evidence="9 10" key="1">
    <citation type="journal article" date="2017" name="Int. J. Syst. Evol. Microbiol.">
        <title>Jeotgalibaca porci sp. nov. and Jeotgalibaca arthritidis sp. nov., isolated from pigs, and emended description of the genus Jeotgalibaca.</title>
        <authorList>
            <person name="Zamora L."/>
            <person name="Perez-Sancho M."/>
            <person name="Dominguez L."/>
            <person name="Fernandez-Garayzabal J.F."/>
            <person name="Vela A.I."/>
        </authorList>
    </citation>
    <scope>NUCLEOTIDE SEQUENCE [LARGE SCALE GENOMIC DNA]</scope>
    <source>
        <strain evidence="9 10">CCUG 69148</strain>
    </source>
</reference>
<evidence type="ECO:0000256" key="4">
    <source>
        <dbReference type="ARBA" id="ARBA00022692"/>
    </source>
</evidence>
<dbReference type="PANTHER" id="PTHR43163">
    <property type="entry name" value="DIPEPTIDE TRANSPORT SYSTEM PERMEASE PROTEIN DPPB-RELATED"/>
    <property type="match status" value="1"/>
</dbReference>
<dbReference type="EMBL" id="CP049889">
    <property type="protein sequence ID" value="QIK51975.1"/>
    <property type="molecule type" value="Genomic_DNA"/>
</dbReference>
<evidence type="ECO:0000313" key="9">
    <source>
        <dbReference type="EMBL" id="QIK51975.1"/>
    </source>
</evidence>
<evidence type="ECO:0000256" key="1">
    <source>
        <dbReference type="ARBA" id="ARBA00004651"/>
    </source>
</evidence>
<dbReference type="InterPro" id="IPR045621">
    <property type="entry name" value="BPD_transp_1_N"/>
</dbReference>
<dbReference type="Pfam" id="PF19300">
    <property type="entry name" value="BPD_transp_1_N"/>
    <property type="match status" value="1"/>
</dbReference>
<evidence type="ECO:0000259" key="8">
    <source>
        <dbReference type="PROSITE" id="PS50928"/>
    </source>
</evidence>
<dbReference type="GeneID" id="94553226"/>
<evidence type="ECO:0000256" key="6">
    <source>
        <dbReference type="ARBA" id="ARBA00023136"/>
    </source>
</evidence>
<evidence type="ECO:0000256" key="3">
    <source>
        <dbReference type="ARBA" id="ARBA00022475"/>
    </source>
</evidence>
<proteinExistence type="inferred from homology"/>
<evidence type="ECO:0000256" key="7">
    <source>
        <dbReference type="RuleBase" id="RU363032"/>
    </source>
</evidence>
<dbReference type="InterPro" id="IPR035906">
    <property type="entry name" value="MetI-like_sf"/>
</dbReference>
<evidence type="ECO:0000256" key="5">
    <source>
        <dbReference type="ARBA" id="ARBA00022989"/>
    </source>
</evidence>
<dbReference type="InterPro" id="IPR000515">
    <property type="entry name" value="MetI-like"/>
</dbReference>
<organism evidence="9 10">
    <name type="scientific">Jeotgalibaca porci</name>
    <dbReference type="NCBI Taxonomy" id="1868793"/>
    <lineage>
        <taxon>Bacteria</taxon>
        <taxon>Bacillati</taxon>
        <taxon>Bacillota</taxon>
        <taxon>Bacilli</taxon>
        <taxon>Lactobacillales</taxon>
        <taxon>Carnobacteriaceae</taxon>
        <taxon>Jeotgalibaca</taxon>
    </lineage>
</organism>
<feature type="domain" description="ABC transmembrane type-1" evidence="8">
    <location>
        <begin position="94"/>
        <end position="297"/>
    </location>
</feature>
<dbReference type="Gene3D" id="1.10.3720.10">
    <property type="entry name" value="MetI-like"/>
    <property type="match status" value="1"/>
</dbReference>
<dbReference type="SUPFAM" id="SSF161098">
    <property type="entry name" value="MetI-like"/>
    <property type="match status" value="1"/>
</dbReference>
<dbReference type="AlphaFoldDB" id="A0A6G7WI73"/>